<dbReference type="CDD" id="cd00090">
    <property type="entry name" value="HTH_ARSR"/>
    <property type="match status" value="1"/>
</dbReference>
<dbReference type="InterPro" id="IPR001845">
    <property type="entry name" value="HTH_ArsR_DNA-bd_dom"/>
</dbReference>
<protein>
    <submittedName>
        <fullName evidence="2">Metalloregulator ArsR/SmtB family transcription factor</fullName>
    </submittedName>
</protein>
<dbReference type="NCBIfam" id="NF033788">
    <property type="entry name" value="HTH_metalloreg"/>
    <property type="match status" value="1"/>
</dbReference>
<dbReference type="Proteomes" id="UP001168528">
    <property type="component" value="Unassembled WGS sequence"/>
</dbReference>
<dbReference type="PROSITE" id="PS50987">
    <property type="entry name" value="HTH_ARSR_2"/>
    <property type="match status" value="1"/>
</dbReference>
<organism evidence="2 3">
    <name type="scientific">Rhodocytophaga aerolata</name>
    <dbReference type="NCBI Taxonomy" id="455078"/>
    <lineage>
        <taxon>Bacteria</taxon>
        <taxon>Pseudomonadati</taxon>
        <taxon>Bacteroidota</taxon>
        <taxon>Cytophagia</taxon>
        <taxon>Cytophagales</taxon>
        <taxon>Rhodocytophagaceae</taxon>
        <taxon>Rhodocytophaga</taxon>
    </lineage>
</organism>
<dbReference type="EMBL" id="JAUKPO010000018">
    <property type="protein sequence ID" value="MDO1449404.1"/>
    <property type="molecule type" value="Genomic_DNA"/>
</dbReference>
<comment type="caution">
    <text evidence="2">The sequence shown here is derived from an EMBL/GenBank/DDBJ whole genome shotgun (WGS) entry which is preliminary data.</text>
</comment>
<name>A0ABT8RBM8_9BACT</name>
<proteinExistence type="predicted"/>
<evidence type="ECO:0000313" key="2">
    <source>
        <dbReference type="EMBL" id="MDO1449404.1"/>
    </source>
</evidence>
<dbReference type="PANTHER" id="PTHR38600">
    <property type="entry name" value="TRANSCRIPTIONAL REGULATORY PROTEIN"/>
    <property type="match status" value="1"/>
</dbReference>
<dbReference type="SMART" id="SM00418">
    <property type="entry name" value="HTH_ARSR"/>
    <property type="match status" value="1"/>
</dbReference>
<dbReference type="Pfam" id="PF01022">
    <property type="entry name" value="HTH_5"/>
    <property type="match status" value="1"/>
</dbReference>
<dbReference type="InterPro" id="IPR011991">
    <property type="entry name" value="ArsR-like_HTH"/>
</dbReference>
<evidence type="ECO:0000259" key="1">
    <source>
        <dbReference type="PROSITE" id="PS50987"/>
    </source>
</evidence>
<dbReference type="SUPFAM" id="SSF46785">
    <property type="entry name" value="Winged helix' DNA-binding domain"/>
    <property type="match status" value="1"/>
</dbReference>
<dbReference type="Gene3D" id="1.10.10.10">
    <property type="entry name" value="Winged helix-like DNA-binding domain superfamily/Winged helix DNA-binding domain"/>
    <property type="match status" value="1"/>
</dbReference>
<sequence length="110" mass="12979">MEPRRDVFQAIADPTRREIIRLVASKSQNVNALAHQFNMSRQAISLHVKILQECGVIAITQEGRERYCSLQAEKLSEAWQWLEPFRQLWQNRFTQLDNLLTHLNSHDHEK</sequence>
<dbReference type="PRINTS" id="PR00778">
    <property type="entry name" value="HTHARSR"/>
</dbReference>
<gene>
    <name evidence="2" type="ORF">Q0590_24225</name>
</gene>
<reference evidence="2" key="1">
    <citation type="submission" date="2023-07" db="EMBL/GenBank/DDBJ databases">
        <title>The genome sequence of Rhodocytophaga aerolata KACC 12507.</title>
        <authorList>
            <person name="Zhang X."/>
        </authorList>
    </citation>
    <scope>NUCLEOTIDE SEQUENCE</scope>
    <source>
        <strain evidence="2">KACC 12507</strain>
    </source>
</reference>
<dbReference type="InterPro" id="IPR036390">
    <property type="entry name" value="WH_DNA-bd_sf"/>
</dbReference>
<dbReference type="RefSeq" id="WP_302040203.1">
    <property type="nucleotide sequence ID" value="NZ_JAUKPO010000018.1"/>
</dbReference>
<keyword evidence="3" id="KW-1185">Reference proteome</keyword>
<dbReference type="InterPro" id="IPR036388">
    <property type="entry name" value="WH-like_DNA-bd_sf"/>
</dbReference>
<evidence type="ECO:0000313" key="3">
    <source>
        <dbReference type="Proteomes" id="UP001168528"/>
    </source>
</evidence>
<dbReference type="PANTHER" id="PTHR38600:SF1">
    <property type="entry name" value="TRANSCRIPTIONAL REGULATORY PROTEIN"/>
    <property type="match status" value="1"/>
</dbReference>
<feature type="domain" description="HTH arsR-type" evidence="1">
    <location>
        <begin position="1"/>
        <end position="110"/>
    </location>
</feature>
<accession>A0ABT8RBM8</accession>